<protein>
    <submittedName>
        <fullName evidence="9">Glycoside hydrolase</fullName>
    </submittedName>
</protein>
<dbReference type="InterPro" id="IPR041542">
    <property type="entry name" value="GH43_C2"/>
</dbReference>
<dbReference type="EMBL" id="QSQT01000004">
    <property type="protein sequence ID" value="RGK57500.1"/>
    <property type="molecule type" value="Genomic_DNA"/>
</dbReference>
<evidence type="ECO:0000313" key="11">
    <source>
        <dbReference type="Proteomes" id="UP000260780"/>
    </source>
</evidence>
<evidence type="ECO:0000259" key="8">
    <source>
        <dbReference type="Pfam" id="PF17851"/>
    </source>
</evidence>
<dbReference type="Pfam" id="PF04616">
    <property type="entry name" value="Glyco_hydro_43"/>
    <property type="match status" value="1"/>
</dbReference>
<dbReference type="SUPFAM" id="SSF49899">
    <property type="entry name" value="Concanavalin A-like lectins/glucanases"/>
    <property type="match status" value="1"/>
</dbReference>
<comment type="caution">
    <text evidence="9">The sequence shown here is derived from an EMBL/GenBank/DDBJ whole genome shotgun (WGS) entry which is preliminary data.</text>
</comment>
<feature type="signal peptide" evidence="7">
    <location>
        <begin position="1"/>
        <end position="24"/>
    </location>
</feature>
<evidence type="ECO:0000256" key="1">
    <source>
        <dbReference type="ARBA" id="ARBA00009865"/>
    </source>
</evidence>
<keyword evidence="7" id="KW-0732">Signal</keyword>
<evidence type="ECO:0000256" key="3">
    <source>
        <dbReference type="ARBA" id="ARBA00023295"/>
    </source>
</evidence>
<dbReference type="EMBL" id="QSTF01000013">
    <property type="protein sequence ID" value="RGM40705.1"/>
    <property type="molecule type" value="Genomic_DNA"/>
</dbReference>
<evidence type="ECO:0000313" key="10">
    <source>
        <dbReference type="EMBL" id="RGM40705.1"/>
    </source>
</evidence>
<keyword evidence="3 6" id="KW-0326">Glycosidase</keyword>
<evidence type="ECO:0000313" key="12">
    <source>
        <dbReference type="Proteomes" id="UP000260862"/>
    </source>
</evidence>
<dbReference type="InterPro" id="IPR051795">
    <property type="entry name" value="Glycosyl_Hydrlase_43"/>
</dbReference>
<organism evidence="9 12">
    <name type="scientific">Phocaeicola plebeius</name>
    <dbReference type="NCBI Taxonomy" id="310297"/>
    <lineage>
        <taxon>Bacteria</taxon>
        <taxon>Pseudomonadati</taxon>
        <taxon>Bacteroidota</taxon>
        <taxon>Bacteroidia</taxon>
        <taxon>Bacteroidales</taxon>
        <taxon>Bacteroidaceae</taxon>
        <taxon>Phocaeicola</taxon>
    </lineage>
</organism>
<dbReference type="Proteomes" id="UP000260780">
    <property type="component" value="Unassembled WGS sequence"/>
</dbReference>
<feature type="domain" description="Beta-xylosidase C-terminal Concanavalin A-like" evidence="8">
    <location>
        <begin position="328"/>
        <end position="531"/>
    </location>
</feature>
<dbReference type="SUPFAM" id="SSF75005">
    <property type="entry name" value="Arabinanase/levansucrase/invertase"/>
    <property type="match status" value="1"/>
</dbReference>
<keyword evidence="12" id="KW-1185">Reference proteome</keyword>
<evidence type="ECO:0000256" key="6">
    <source>
        <dbReference type="RuleBase" id="RU361187"/>
    </source>
</evidence>
<dbReference type="Proteomes" id="UP000260862">
    <property type="component" value="Unassembled WGS sequence"/>
</dbReference>
<dbReference type="InterPro" id="IPR006710">
    <property type="entry name" value="Glyco_hydro_43"/>
</dbReference>
<feature type="site" description="Important for catalytic activity, responsible for pKa modulation of the active site Glu and correct orientation of both the proton donor and substrate" evidence="5">
    <location>
        <position position="155"/>
    </location>
</feature>
<proteinExistence type="inferred from homology"/>
<dbReference type="GO" id="GO:0004553">
    <property type="term" value="F:hydrolase activity, hydrolyzing O-glycosyl compounds"/>
    <property type="evidence" value="ECO:0007669"/>
    <property type="project" value="InterPro"/>
</dbReference>
<feature type="active site" description="Proton donor" evidence="4">
    <location>
        <position position="206"/>
    </location>
</feature>
<dbReference type="PANTHER" id="PTHR42812:SF12">
    <property type="entry name" value="BETA-XYLOSIDASE-RELATED"/>
    <property type="match status" value="1"/>
</dbReference>
<gene>
    <name evidence="10" type="ORF">DXC17_07075</name>
    <name evidence="9" type="ORF">DXD04_03145</name>
</gene>
<evidence type="ECO:0000256" key="4">
    <source>
        <dbReference type="PIRSR" id="PIRSR606710-1"/>
    </source>
</evidence>
<dbReference type="Pfam" id="PF17851">
    <property type="entry name" value="GH43_C2"/>
    <property type="match status" value="1"/>
</dbReference>
<name>A0A3E4N6S1_9BACT</name>
<feature type="active site" description="Proton acceptor" evidence="4">
    <location>
        <position position="45"/>
    </location>
</feature>
<dbReference type="Gene3D" id="2.115.10.20">
    <property type="entry name" value="Glycosyl hydrolase domain, family 43"/>
    <property type="match status" value="1"/>
</dbReference>
<dbReference type="CDD" id="cd09001">
    <property type="entry name" value="GH43_FsAxh1-like"/>
    <property type="match status" value="1"/>
</dbReference>
<keyword evidence="2 6" id="KW-0378">Hydrolase</keyword>
<evidence type="ECO:0000313" key="9">
    <source>
        <dbReference type="EMBL" id="RGK57500.1"/>
    </source>
</evidence>
<dbReference type="InterPro" id="IPR013320">
    <property type="entry name" value="ConA-like_dom_sf"/>
</dbReference>
<evidence type="ECO:0000256" key="7">
    <source>
        <dbReference type="SAM" id="SignalP"/>
    </source>
</evidence>
<reference evidence="11 12" key="1">
    <citation type="submission" date="2018-08" db="EMBL/GenBank/DDBJ databases">
        <title>A genome reference for cultivated species of the human gut microbiota.</title>
        <authorList>
            <person name="Zou Y."/>
            <person name="Xue W."/>
            <person name="Luo G."/>
        </authorList>
    </citation>
    <scope>NUCLEOTIDE SEQUENCE [LARGE SCALE GENOMIC DNA]</scope>
    <source>
        <strain evidence="10 11">OM08-14</strain>
        <strain evidence="9 12">TF10-3AC</strain>
    </source>
</reference>
<dbReference type="InterPro" id="IPR023296">
    <property type="entry name" value="Glyco_hydro_beta-prop_sf"/>
</dbReference>
<sequence>MKKHFLLACLLMAMGGVYPDVVNAQCGDNGDGTFSNPVFWADVPDPDVIRVGDDFYMVSTTMHLVPGAPIMHSKDLVNWEIVSYLYDRLDDKPNYDLKEGTVYGRGQWATSLRYHNGTYYAYFSPNDTPYKGYVYTTSDPKKGWTLSSRIPHFHDASLFFDDDGKAYIFYGTGQLRELKPDLSDVMPGGVDMKIFERDKEENALLEGSRVIKHDGKYYLLMISWPRGGKRRQVCYRADKITGPYEKKVILEDAFAGFPYVAQGTIVDDGKGNWYGVIFQDRNGVGRVLTMMPCRWVDGWPMLGDENGHVPATMSKPVQGYSSEGLVVSDDFSGEKLKLNWQWNHNPMNECWSLNARKGYLRLTTGRVVDNLFVAPNTLTQRMEGPKCSGVVCMDLSGMKDGDVAGLSAFNGDAGILAVTCQGSQKYLTMKTESVKLDEKNKSVTGIDRNEIQKVELTSDVIYLRLDGDFRLNKDIASFYYSYDNKDWKKIGTDFKMIFDYRRFFMGTKFALFNYATKSLGGFVDVDFFEYQHIKK</sequence>
<evidence type="ECO:0000256" key="2">
    <source>
        <dbReference type="ARBA" id="ARBA00022801"/>
    </source>
</evidence>
<dbReference type="AlphaFoldDB" id="A0A3E4N6S1"/>
<dbReference type="STRING" id="310297.BHV76_02735"/>
<accession>A0A3E4N6S1</accession>
<evidence type="ECO:0000256" key="5">
    <source>
        <dbReference type="PIRSR" id="PIRSR606710-2"/>
    </source>
</evidence>
<dbReference type="GO" id="GO:0005975">
    <property type="term" value="P:carbohydrate metabolic process"/>
    <property type="evidence" value="ECO:0007669"/>
    <property type="project" value="InterPro"/>
</dbReference>
<feature type="chain" id="PRO_5041810562" evidence="7">
    <location>
        <begin position="25"/>
        <end position="535"/>
    </location>
</feature>
<dbReference type="PANTHER" id="PTHR42812">
    <property type="entry name" value="BETA-XYLOSIDASE"/>
    <property type="match status" value="1"/>
</dbReference>
<dbReference type="Gene3D" id="2.60.120.200">
    <property type="match status" value="1"/>
</dbReference>
<comment type="similarity">
    <text evidence="1 6">Belongs to the glycosyl hydrolase 43 family.</text>
</comment>